<reference evidence="2" key="1">
    <citation type="submission" date="2007-07" db="EMBL/GenBank/DDBJ databases">
        <title>PCAP assembly of the Caenorhabditis remanei genome.</title>
        <authorList>
            <consortium name="The Caenorhabditis remanei Sequencing Consortium"/>
            <person name="Wilson R.K."/>
        </authorList>
    </citation>
    <scope>NUCLEOTIDE SEQUENCE [LARGE SCALE GENOMIC DNA]</scope>
    <source>
        <strain evidence="2">PB4641</strain>
    </source>
</reference>
<evidence type="ECO:0000313" key="3">
    <source>
        <dbReference type="Proteomes" id="UP000008281"/>
    </source>
</evidence>
<feature type="compositionally biased region" description="Basic and acidic residues" evidence="1">
    <location>
        <begin position="407"/>
        <end position="417"/>
    </location>
</feature>
<protein>
    <submittedName>
        <fullName evidence="2">Uncharacterized protein</fullName>
    </submittedName>
</protein>
<feature type="compositionally biased region" description="Low complexity" evidence="1">
    <location>
        <begin position="21"/>
        <end position="31"/>
    </location>
</feature>
<feature type="region of interest" description="Disordered" evidence="1">
    <location>
        <begin position="1"/>
        <end position="33"/>
    </location>
</feature>
<dbReference type="HOGENOM" id="CLU_603024_0_0_1"/>
<feature type="compositionally biased region" description="Low complexity" evidence="1">
    <location>
        <begin position="196"/>
        <end position="213"/>
    </location>
</feature>
<dbReference type="STRING" id="31234.E3LXC4"/>
<proteinExistence type="predicted"/>
<feature type="region of interest" description="Disordered" evidence="1">
    <location>
        <begin position="188"/>
        <end position="213"/>
    </location>
</feature>
<dbReference type="EMBL" id="DS268418">
    <property type="protein sequence ID" value="EFO84871.1"/>
    <property type="molecule type" value="Genomic_DNA"/>
</dbReference>
<feature type="compositionally biased region" description="Basic residues" evidence="1">
    <location>
        <begin position="1"/>
        <end position="10"/>
    </location>
</feature>
<dbReference type="FunCoup" id="E3LXC4">
    <property type="interactions" value="1944"/>
</dbReference>
<feature type="region of interest" description="Disordered" evidence="1">
    <location>
        <begin position="407"/>
        <end position="450"/>
    </location>
</feature>
<evidence type="ECO:0000313" key="2">
    <source>
        <dbReference type="EMBL" id="EFO84871.1"/>
    </source>
</evidence>
<accession>E3LXC4</accession>
<dbReference type="InParanoid" id="E3LXC4"/>
<gene>
    <name evidence="2" type="ORF">CRE_03626</name>
</gene>
<evidence type="ECO:0000256" key="1">
    <source>
        <dbReference type="SAM" id="MobiDB-lite"/>
    </source>
</evidence>
<dbReference type="OrthoDB" id="5837866at2759"/>
<organism evidence="3">
    <name type="scientific">Caenorhabditis remanei</name>
    <name type="common">Caenorhabditis vulgaris</name>
    <dbReference type="NCBI Taxonomy" id="31234"/>
    <lineage>
        <taxon>Eukaryota</taxon>
        <taxon>Metazoa</taxon>
        <taxon>Ecdysozoa</taxon>
        <taxon>Nematoda</taxon>
        <taxon>Chromadorea</taxon>
        <taxon>Rhabditida</taxon>
        <taxon>Rhabditina</taxon>
        <taxon>Rhabditomorpha</taxon>
        <taxon>Rhabditoidea</taxon>
        <taxon>Rhabditidae</taxon>
        <taxon>Peloderinae</taxon>
        <taxon>Caenorhabditis</taxon>
    </lineage>
</organism>
<keyword evidence="3" id="KW-1185">Reference proteome</keyword>
<sequence length="450" mass="51770">MIPTSRRQRYFRPNSPPVSPSSPGAGPSHRSMNSSNLNVLEQAELVIDGGDEQQVSHEEIVDDGSSDMVVDHHHHQQHQQLRNNPMHHHYDNRQQTGATLYQVQQQNQQQSQSIRRAIGRPIVQRPPNYVQTPMDMVQKLQNKNVYMPQQRPQTRISPAGARIVSFAGRKRDNPDALPPGVKFQKMTMASTRPHSQPQHQTQAQQQVPQQVQQAQKNLQAVKVVRLAPSSTRANPTASEHALIEIENNIKQTIEDSKIDVDKLRELQEAEFSQDEYHQYLGMLLIDLERSNEANLTLTNYYRDRQRHEKTIFEARENAFAARIRQLETENRKLRESIHTMYCTKFNEAGGHNNLYRNDHMGQMMVEEPEEHVVIEGHVGNNQESEEVPQEWIVEETVEEHRMHLQELESDDHQHLVDDQQQDVDQDNDVKDKDLLVGNSRFGPGSSGGQN</sequence>
<dbReference type="Proteomes" id="UP000008281">
    <property type="component" value="Unassembled WGS sequence"/>
</dbReference>
<dbReference type="eggNOG" id="ENOG502TGRZ">
    <property type="taxonomic scope" value="Eukaryota"/>
</dbReference>
<name>E3LXC4_CAERE</name>
<dbReference type="AlphaFoldDB" id="E3LXC4"/>